<evidence type="ECO:0000256" key="3">
    <source>
        <dbReference type="ARBA" id="ARBA00022452"/>
    </source>
</evidence>
<dbReference type="PROSITE" id="PS52016">
    <property type="entry name" value="TONB_DEPENDENT_REC_3"/>
    <property type="match status" value="1"/>
</dbReference>
<reference evidence="10 11" key="2">
    <citation type="journal article" date="2016" name="Genome Announc.">
        <title>Draft Genome Sequence of Zhouia amylolytica AD3, Isolated from Tidal Flat Sediment.</title>
        <authorList>
            <person name="Jia B."/>
            <person name="Jin H.M."/>
            <person name="Lee H.J."/>
            <person name="Jeon C.O."/>
        </authorList>
    </citation>
    <scope>NUCLEOTIDE SEQUENCE [LARGE SCALE GENOMIC DNA]</scope>
    <source>
        <strain evidence="10 11">AD3</strain>
    </source>
</reference>
<evidence type="ECO:0000313" key="11">
    <source>
        <dbReference type="Proteomes" id="UP000018850"/>
    </source>
</evidence>
<keyword evidence="4 7" id="KW-0812">Transmembrane</keyword>
<dbReference type="InterPro" id="IPR037066">
    <property type="entry name" value="Plug_dom_sf"/>
</dbReference>
<dbReference type="GO" id="GO:0009279">
    <property type="term" value="C:cell outer membrane"/>
    <property type="evidence" value="ECO:0007669"/>
    <property type="project" value="UniProtKB-SubCell"/>
</dbReference>
<dbReference type="Gene3D" id="2.60.40.1120">
    <property type="entry name" value="Carboxypeptidase-like, regulatory domain"/>
    <property type="match status" value="1"/>
</dbReference>
<evidence type="ECO:0000256" key="2">
    <source>
        <dbReference type="ARBA" id="ARBA00022448"/>
    </source>
</evidence>
<dbReference type="Pfam" id="PF07715">
    <property type="entry name" value="Plug"/>
    <property type="match status" value="1"/>
</dbReference>
<keyword evidence="11" id="KW-1185">Reference proteome</keyword>
<dbReference type="InterPro" id="IPR008969">
    <property type="entry name" value="CarboxyPept-like_regulatory"/>
</dbReference>
<dbReference type="eggNOG" id="COG1629">
    <property type="taxonomic scope" value="Bacteria"/>
</dbReference>
<feature type="domain" description="TonB-dependent receptor plug" evidence="9">
    <location>
        <begin position="118"/>
        <end position="243"/>
    </location>
</feature>
<dbReference type="NCBIfam" id="TIGR04056">
    <property type="entry name" value="OMP_RagA_SusC"/>
    <property type="match status" value="1"/>
</dbReference>
<name>W2UJY9_9FLAO</name>
<evidence type="ECO:0000256" key="5">
    <source>
        <dbReference type="ARBA" id="ARBA00023136"/>
    </source>
</evidence>
<dbReference type="PATRIC" id="fig|1286632.3.peg.2243"/>
<evidence type="ECO:0000256" key="1">
    <source>
        <dbReference type="ARBA" id="ARBA00004571"/>
    </source>
</evidence>
<feature type="signal peptide" evidence="8">
    <location>
        <begin position="1"/>
        <end position="22"/>
    </location>
</feature>
<dbReference type="InterPro" id="IPR039426">
    <property type="entry name" value="TonB-dep_rcpt-like"/>
</dbReference>
<dbReference type="SUPFAM" id="SSF49464">
    <property type="entry name" value="Carboxypeptidase regulatory domain-like"/>
    <property type="match status" value="1"/>
</dbReference>
<evidence type="ECO:0000313" key="10">
    <source>
        <dbReference type="EMBL" id="ETN94308.1"/>
    </source>
</evidence>
<keyword evidence="2 7" id="KW-0813">Transport</keyword>
<evidence type="ECO:0000256" key="8">
    <source>
        <dbReference type="SAM" id="SignalP"/>
    </source>
</evidence>
<proteinExistence type="inferred from homology"/>
<dbReference type="eggNOG" id="COG4773">
    <property type="taxonomic scope" value="Bacteria"/>
</dbReference>
<keyword evidence="8" id="KW-0732">Signal</keyword>
<dbReference type="RefSeq" id="WP_038266613.1">
    <property type="nucleotide sequence ID" value="NZ_AYXY01000023.1"/>
</dbReference>
<reference evidence="11" key="1">
    <citation type="submission" date="2013-11" db="EMBL/GenBank/DDBJ databases">
        <title>Draft genome sequence from a member of Zhouia, isolated tidal flat.</title>
        <authorList>
            <person name="Jin H."/>
            <person name="Jeon C.O."/>
        </authorList>
    </citation>
    <scope>NUCLEOTIDE SEQUENCE [LARGE SCALE GENOMIC DNA]</scope>
    <source>
        <strain evidence="11">AD3</strain>
    </source>
</reference>
<keyword evidence="3 7" id="KW-1134">Transmembrane beta strand</keyword>
<accession>W2UJY9</accession>
<dbReference type="Pfam" id="PF13715">
    <property type="entry name" value="CarbopepD_reg_2"/>
    <property type="match status" value="1"/>
</dbReference>
<dbReference type="Gene3D" id="2.40.170.20">
    <property type="entry name" value="TonB-dependent receptor, beta-barrel domain"/>
    <property type="match status" value="1"/>
</dbReference>
<dbReference type="NCBIfam" id="TIGR04057">
    <property type="entry name" value="SusC_RagA_signa"/>
    <property type="match status" value="1"/>
</dbReference>
<evidence type="ECO:0000256" key="7">
    <source>
        <dbReference type="PROSITE-ProRule" id="PRU01360"/>
    </source>
</evidence>
<dbReference type="InterPro" id="IPR023996">
    <property type="entry name" value="TonB-dep_OMP_SusC/RagA"/>
</dbReference>
<comment type="subcellular location">
    <subcellularLocation>
        <location evidence="1 7">Cell outer membrane</location>
        <topology evidence="1 7">Multi-pass membrane protein</topology>
    </subcellularLocation>
</comment>
<dbReference type="SUPFAM" id="SSF56935">
    <property type="entry name" value="Porins"/>
    <property type="match status" value="1"/>
</dbReference>
<evidence type="ECO:0000256" key="6">
    <source>
        <dbReference type="ARBA" id="ARBA00023237"/>
    </source>
</evidence>
<keyword evidence="6 7" id="KW-0998">Cell outer membrane</keyword>
<gene>
    <name evidence="10" type="ORF">P278_22500</name>
</gene>
<feature type="chain" id="PRO_5004826353" description="TonB-dependent receptor plug domain-containing protein" evidence="8">
    <location>
        <begin position="23"/>
        <end position="1132"/>
    </location>
</feature>
<protein>
    <recommendedName>
        <fullName evidence="9">TonB-dependent receptor plug domain-containing protein</fullName>
    </recommendedName>
</protein>
<comment type="similarity">
    <text evidence="7">Belongs to the TonB-dependent receptor family.</text>
</comment>
<dbReference type="InterPro" id="IPR012910">
    <property type="entry name" value="Plug_dom"/>
</dbReference>
<dbReference type="InterPro" id="IPR036942">
    <property type="entry name" value="Beta-barrel_TonB_sf"/>
</dbReference>
<dbReference type="Gene3D" id="2.170.130.10">
    <property type="entry name" value="TonB-dependent receptor, plug domain"/>
    <property type="match status" value="1"/>
</dbReference>
<organism evidence="10 11">
    <name type="scientific">Zhouia amylolytica AD3</name>
    <dbReference type="NCBI Taxonomy" id="1286632"/>
    <lineage>
        <taxon>Bacteria</taxon>
        <taxon>Pseudomonadati</taxon>
        <taxon>Bacteroidota</taxon>
        <taxon>Flavobacteriia</taxon>
        <taxon>Flavobacteriales</taxon>
        <taxon>Flavobacteriaceae</taxon>
        <taxon>Zhouia</taxon>
    </lineage>
</organism>
<evidence type="ECO:0000259" key="9">
    <source>
        <dbReference type="Pfam" id="PF07715"/>
    </source>
</evidence>
<dbReference type="AlphaFoldDB" id="W2UJY9"/>
<dbReference type="Proteomes" id="UP000018850">
    <property type="component" value="Unassembled WGS sequence"/>
</dbReference>
<dbReference type="EMBL" id="AYXY01000023">
    <property type="protein sequence ID" value="ETN94308.1"/>
    <property type="molecule type" value="Genomic_DNA"/>
</dbReference>
<dbReference type="InterPro" id="IPR023997">
    <property type="entry name" value="TonB-dep_OMP_SusC/RagA_CS"/>
</dbReference>
<evidence type="ECO:0000256" key="4">
    <source>
        <dbReference type="ARBA" id="ARBA00022692"/>
    </source>
</evidence>
<keyword evidence="5 7" id="KW-0472">Membrane</keyword>
<comment type="caution">
    <text evidence="10">The sequence shown here is derived from an EMBL/GenBank/DDBJ whole genome shotgun (WGS) entry which is preliminary data.</text>
</comment>
<dbReference type="STRING" id="376730.SAMN04487906_3273"/>
<sequence>MCKKLLTIMVFVCLLSGQTIWAQDKTITGTVTGASDGVPLPGVTVMVKGTSTGTSTDFDGNYSLSAPSDGVLVFSYVGFTTQEITIAGKTVVNVSMTEDTQQLDEVVVTALGIKKETKKIGYAMSEVKGEELAKTNTVNPVEALQGQAAGVSIGASDGGMFGNSKIQIRGISALNSNNNQPIFVVDGVILENNVTGASADWNASSNDFGNILKNLNPDDYKSVSVLKGAAATALYGSRGLNGVVLIETKDGSASRGIGVSIKQSMGVDHVYNQPDVQYEFGPGALAGYTNYGERDADGNYYRFSTDQFYTNQDGDPTKINHPWGWAGYGPRFDGRPMVGFDGEMTTYSPVKDGVLKAYDTGWNTNTSVSMSGGHEKGNFYLSYSRNDREGTLPNNTFDRDALMFRGAHELTDWLKADASISYTLSTAKNPRNDISQLFFDGTWSNYYDAEKYSQRQYWQAAHGGVPNAAYGDDYAYVPARGLWFSYNMNNNERNEEVIRPIVRLTANVNDWITLTAEANMNSYNVKTEVKNLGQGFQNEGGYYELGHFQDVSKTGKFTANFQKNITPDITGQLLLGAEAWSQEKSQTRSWTDGGLIVPGRYFLNNSKRTARTEARVFGTKKINSLYFLSSFGYKDQLFLDITGRNDWSSALVYSNGDGNYSYFYPSVSSSWIFTETFDTPDWFTFGKLRASWAQVGSDTTPYFLNQGYNLDTYEMNDGTFIYTNGISTTAIDRSIEPERKNSYEIGADIRFFDNRLGFDFAYYKEDITNQIGDIPVPAESGYGRIFTNIGTLSNYGVELKVTGTPIKTEDFRWDATFNYWKNTTKITEMHEALGEYKVLGGYVNYGNFRVGAVAFEGGEYGTLMSDSKPKTWQSDDPNDPRNGMPIFVWSDSRRGAYYERSYEVEKVGKIQPDFEGSLNNTFTYKGLTLSVLLDARYGGHIASYSNKYGTSYGWLETSLYGRAPEYGGQSWTSQYSDTQGQQFSDGVIPDGVFAEGQTVTAPNGNSVDVGGMTYQEAYDQGFVEPTHASFYNYFTNSWGQGVVNDNWFNEVKYIALRNISLGYNLPNTVSSKIGARNFYVGVNARNLGYLYNSLPNNLNPESFRGTTSTESFQERGFIPYTASYTMTIAIDF</sequence>